<dbReference type="InterPro" id="IPR050679">
    <property type="entry name" value="Bact_HTH_transcr_reg"/>
</dbReference>
<dbReference type="PANTHER" id="PTHR44846:SF17">
    <property type="entry name" value="GNTR-FAMILY TRANSCRIPTIONAL REGULATOR"/>
    <property type="match status" value="1"/>
</dbReference>
<dbReference type="Gene3D" id="3.40.1410.10">
    <property type="entry name" value="Chorismate lyase-like"/>
    <property type="match status" value="1"/>
</dbReference>
<dbReference type="PANTHER" id="PTHR44846">
    <property type="entry name" value="MANNOSYL-D-GLYCERATE TRANSPORT/METABOLISM SYSTEM REPRESSOR MNGR-RELATED"/>
    <property type="match status" value="1"/>
</dbReference>
<protein>
    <submittedName>
        <fullName evidence="2">UTRA domain-containing protein</fullName>
    </submittedName>
</protein>
<dbReference type="KEGG" id="kcm:ABWK59_30560"/>
<sequence length="180" mass="19049">MSSGNPLDESALYLRPAESGQGDAWSQATARQGRVGSQQLLHAGEVSAPPRVAASLGLDPGSAVVVRRRLVLLDGAPAELTDSYFPLTVASGTALAYPRKIKGGAVSLLANLGYVARSSREDVTARPPSPDEASALAIHPGEWVLDVYRVVVDARGEPFEVTTMTMPARERTLHYTVEIG</sequence>
<dbReference type="InterPro" id="IPR011663">
    <property type="entry name" value="UTRA"/>
</dbReference>
<accession>A0AAU8K4H4</accession>
<dbReference type="EMBL" id="CP159872">
    <property type="protein sequence ID" value="XCM82951.1"/>
    <property type="molecule type" value="Genomic_DNA"/>
</dbReference>
<dbReference type="Pfam" id="PF07702">
    <property type="entry name" value="UTRA"/>
    <property type="match status" value="1"/>
</dbReference>
<reference evidence="2" key="1">
    <citation type="submission" date="2024-06" db="EMBL/GenBank/DDBJ databases">
        <title>The genome sequences of Kitasatospora sp. strain HUAS MG31.</title>
        <authorList>
            <person name="Mo P."/>
        </authorList>
    </citation>
    <scope>NUCLEOTIDE SEQUENCE</scope>
    <source>
        <strain evidence="2">HUAS MG31</strain>
    </source>
</reference>
<evidence type="ECO:0000259" key="1">
    <source>
        <dbReference type="SMART" id="SM00866"/>
    </source>
</evidence>
<organism evidence="2">
    <name type="scientific">Kitasatospora camelliae</name>
    <dbReference type="NCBI Taxonomy" id="3156397"/>
    <lineage>
        <taxon>Bacteria</taxon>
        <taxon>Bacillati</taxon>
        <taxon>Actinomycetota</taxon>
        <taxon>Actinomycetes</taxon>
        <taxon>Kitasatosporales</taxon>
        <taxon>Streptomycetaceae</taxon>
        <taxon>Kitasatospora</taxon>
    </lineage>
</organism>
<dbReference type="GO" id="GO:0003677">
    <property type="term" value="F:DNA binding"/>
    <property type="evidence" value="ECO:0007669"/>
    <property type="project" value="InterPro"/>
</dbReference>
<dbReference type="AlphaFoldDB" id="A0AAU8K4H4"/>
<name>A0AAU8K4H4_9ACTN</name>
<gene>
    <name evidence="2" type="ORF">ABWK59_30560</name>
</gene>
<proteinExistence type="predicted"/>
<dbReference type="RefSeq" id="WP_354643886.1">
    <property type="nucleotide sequence ID" value="NZ_CP159872.1"/>
</dbReference>
<dbReference type="SMART" id="SM00866">
    <property type="entry name" value="UTRA"/>
    <property type="match status" value="1"/>
</dbReference>
<dbReference type="SUPFAM" id="SSF64288">
    <property type="entry name" value="Chorismate lyase-like"/>
    <property type="match status" value="1"/>
</dbReference>
<dbReference type="InterPro" id="IPR028978">
    <property type="entry name" value="Chorismate_lyase_/UTRA_dom_sf"/>
</dbReference>
<feature type="domain" description="UbiC transcription regulator-associated" evidence="1">
    <location>
        <begin position="31"/>
        <end position="172"/>
    </location>
</feature>
<dbReference type="GO" id="GO:0045892">
    <property type="term" value="P:negative regulation of DNA-templated transcription"/>
    <property type="evidence" value="ECO:0007669"/>
    <property type="project" value="TreeGrafter"/>
</dbReference>
<evidence type="ECO:0000313" key="2">
    <source>
        <dbReference type="EMBL" id="XCM82951.1"/>
    </source>
</evidence>